<evidence type="ECO:0000259" key="2">
    <source>
        <dbReference type="Pfam" id="PF00582"/>
    </source>
</evidence>
<dbReference type="PRINTS" id="PR01438">
    <property type="entry name" value="UNVRSLSTRESS"/>
</dbReference>
<dbReference type="CDD" id="cd00293">
    <property type="entry name" value="USP-like"/>
    <property type="match status" value="2"/>
</dbReference>
<feature type="domain" description="UspA" evidence="2">
    <location>
        <begin position="1"/>
        <end position="148"/>
    </location>
</feature>
<comment type="caution">
    <text evidence="3">The sequence shown here is derived from an EMBL/GenBank/DDBJ whole genome shotgun (WGS) entry which is preliminary data.</text>
</comment>
<protein>
    <submittedName>
        <fullName evidence="3">Universal stress protein UspA</fullName>
    </submittedName>
</protein>
<reference evidence="4" key="1">
    <citation type="submission" date="2018-12" db="EMBL/GenBank/DDBJ databases">
        <title>Tengunoibacter tsumagoiensis gen. nov., sp. nov., Dictyobacter kobayashii sp. nov., D. alpinus sp. nov., and D. joshuensis sp. nov. and description of Dictyobacteraceae fam. nov. within the order Ktedonobacterales isolated from Tengu-no-mugimeshi.</title>
        <authorList>
            <person name="Wang C.M."/>
            <person name="Zheng Y."/>
            <person name="Sakai Y."/>
            <person name="Toyoda A."/>
            <person name="Minakuchi Y."/>
            <person name="Abe K."/>
            <person name="Yokota A."/>
            <person name="Yabe S."/>
        </authorList>
    </citation>
    <scope>NUCLEOTIDE SEQUENCE [LARGE SCALE GENOMIC DNA]</scope>
    <source>
        <strain evidence="4">S-27</strain>
    </source>
</reference>
<dbReference type="EMBL" id="BIFQ01000001">
    <property type="protein sequence ID" value="GCE06524.1"/>
    <property type="molecule type" value="Genomic_DNA"/>
</dbReference>
<evidence type="ECO:0000313" key="4">
    <source>
        <dbReference type="Proteomes" id="UP000287224"/>
    </source>
</evidence>
<dbReference type="AlphaFoldDB" id="A0A401ZI54"/>
<name>A0A401ZI54_9CHLR</name>
<accession>A0A401ZI54</accession>
<comment type="similarity">
    <text evidence="1">Belongs to the universal stress protein A family.</text>
</comment>
<dbReference type="InterPro" id="IPR006016">
    <property type="entry name" value="UspA"/>
</dbReference>
<dbReference type="InterPro" id="IPR006015">
    <property type="entry name" value="Universal_stress_UspA"/>
</dbReference>
<evidence type="ECO:0000256" key="1">
    <source>
        <dbReference type="ARBA" id="ARBA00008791"/>
    </source>
</evidence>
<dbReference type="Pfam" id="PF00582">
    <property type="entry name" value="Usp"/>
    <property type="match status" value="2"/>
</dbReference>
<dbReference type="RefSeq" id="WP_126597463.1">
    <property type="nucleotide sequence ID" value="NZ_BIFQ01000001.1"/>
</dbReference>
<dbReference type="Proteomes" id="UP000287224">
    <property type="component" value="Unassembled WGS sequence"/>
</dbReference>
<keyword evidence="4" id="KW-1185">Reference proteome</keyword>
<dbReference type="OrthoDB" id="9808582at2"/>
<dbReference type="InterPro" id="IPR014729">
    <property type="entry name" value="Rossmann-like_a/b/a_fold"/>
</dbReference>
<dbReference type="PANTHER" id="PTHR46268:SF6">
    <property type="entry name" value="UNIVERSAL STRESS PROTEIN UP12"/>
    <property type="match status" value="1"/>
</dbReference>
<dbReference type="PANTHER" id="PTHR46268">
    <property type="entry name" value="STRESS RESPONSE PROTEIN NHAX"/>
    <property type="match status" value="1"/>
</dbReference>
<dbReference type="Gene3D" id="3.40.50.620">
    <property type="entry name" value="HUPs"/>
    <property type="match status" value="2"/>
</dbReference>
<sequence>MFQKILVPLDGSQRAKTALPVAARIARSTGASLLLVRIVYPTIEYTRYPRVLATPMELDNQIAEAEIELARSNLRQIAMSDALAGIEVAIQTTMATDIARTLLEIGENAQADLIILCSHGYTGLKRWALGSVAYKLTRSSTIPLLVLHEGDDSRSRIYTTRPQPLEIMVALDGSTLSEAALEPAVQLGVALAVPEPTTLHLVEVLPFPARHGHLTPAHQAIEEAQKRIIAETQCYLEEVKKKLMESSLAYHNLRITTSVLVHEDIAHTLVEAATDPTVQAAHMPGTEKIDLLALTTHGRSGLEHWALGSISERVLDTTRQPLLIVHATVAEQVASS</sequence>
<gene>
    <name evidence="3" type="ORF">KDAU_38530</name>
</gene>
<organism evidence="3 4">
    <name type="scientific">Dictyobacter aurantiacus</name>
    <dbReference type="NCBI Taxonomy" id="1936993"/>
    <lineage>
        <taxon>Bacteria</taxon>
        <taxon>Bacillati</taxon>
        <taxon>Chloroflexota</taxon>
        <taxon>Ktedonobacteria</taxon>
        <taxon>Ktedonobacterales</taxon>
        <taxon>Dictyobacteraceae</taxon>
        <taxon>Dictyobacter</taxon>
    </lineage>
</organism>
<dbReference type="SUPFAM" id="SSF52402">
    <property type="entry name" value="Adenine nucleotide alpha hydrolases-like"/>
    <property type="match status" value="2"/>
</dbReference>
<evidence type="ECO:0000313" key="3">
    <source>
        <dbReference type="EMBL" id="GCE06524.1"/>
    </source>
</evidence>
<proteinExistence type="inferred from homology"/>
<feature type="domain" description="UspA" evidence="2">
    <location>
        <begin position="167"/>
        <end position="326"/>
    </location>
</feature>